<dbReference type="AlphaFoldDB" id="A0A5J5DB11"/>
<dbReference type="GO" id="GO:0005829">
    <property type="term" value="C:cytosol"/>
    <property type="evidence" value="ECO:0007669"/>
    <property type="project" value="TreeGrafter"/>
</dbReference>
<evidence type="ECO:0000313" key="6">
    <source>
        <dbReference type="Proteomes" id="UP000327493"/>
    </source>
</evidence>
<dbReference type="PROSITE" id="PS50297">
    <property type="entry name" value="ANK_REP_REGION"/>
    <property type="match status" value="1"/>
</dbReference>
<organism evidence="5 6">
    <name type="scientific">Etheostoma spectabile</name>
    <name type="common">orangethroat darter</name>
    <dbReference type="NCBI Taxonomy" id="54343"/>
    <lineage>
        <taxon>Eukaryota</taxon>
        <taxon>Metazoa</taxon>
        <taxon>Chordata</taxon>
        <taxon>Craniata</taxon>
        <taxon>Vertebrata</taxon>
        <taxon>Euteleostomi</taxon>
        <taxon>Actinopterygii</taxon>
        <taxon>Neopterygii</taxon>
        <taxon>Teleostei</taxon>
        <taxon>Neoteleostei</taxon>
        <taxon>Acanthomorphata</taxon>
        <taxon>Eupercaria</taxon>
        <taxon>Perciformes</taxon>
        <taxon>Percoidei</taxon>
        <taxon>Percidae</taxon>
        <taxon>Etheostomatinae</taxon>
        <taxon>Etheostoma</taxon>
    </lineage>
</organism>
<keyword evidence="6" id="KW-1185">Reference proteome</keyword>
<keyword evidence="1" id="KW-0677">Repeat</keyword>
<dbReference type="PANTHER" id="PTHR24174">
    <property type="entry name" value="ANKYRIN REPEAT AND STERILE ALPHA MOTIF DOMAIN-CONTAINING PROTEIN 1"/>
    <property type="match status" value="1"/>
</dbReference>
<protein>
    <submittedName>
        <fullName evidence="5">Uncharacterized protein</fullName>
    </submittedName>
</protein>
<evidence type="ECO:0000256" key="2">
    <source>
        <dbReference type="ARBA" id="ARBA00023043"/>
    </source>
</evidence>
<evidence type="ECO:0000256" key="1">
    <source>
        <dbReference type="ARBA" id="ARBA00022737"/>
    </source>
</evidence>
<name>A0A5J5DB11_9PERO</name>
<evidence type="ECO:0000256" key="3">
    <source>
        <dbReference type="PROSITE-ProRule" id="PRU00023"/>
    </source>
</evidence>
<sequence>MIESTSSAGGSQTEKGSALHEAALYGKTDVVQKLLSAGIDVNIVDTKGKTAQDTVKDMPSQKSREIAAFIQAHVAGIPHIIDLPPPPVPPPQESPSPRKKATSCHSLDSLASGKSSDRDSGRPDSEAGKKDRPVHSSHPGPGHEEEVSSEALYTNSSIDERGQPVEEEDHTYELLLTAQTKHPPPSQESQSNKDENTATSALPQRKPTAPSDLRAPSRTKDTLHPPGRVSPRAPGGGLGRRGLRCPGIDWHSGPAAVSLRSCFRWRRQLRQITRSSARIREQVSRSSSLACYTDPPPSSTAARNPSGSQVLRQSARASWNQEKLPK</sequence>
<dbReference type="GO" id="GO:0046875">
    <property type="term" value="F:ephrin receptor binding"/>
    <property type="evidence" value="ECO:0007669"/>
    <property type="project" value="TreeGrafter"/>
</dbReference>
<dbReference type="InterPro" id="IPR036770">
    <property type="entry name" value="Ankyrin_rpt-contain_sf"/>
</dbReference>
<dbReference type="GO" id="GO:0048013">
    <property type="term" value="P:ephrin receptor signaling pathway"/>
    <property type="evidence" value="ECO:0007669"/>
    <property type="project" value="TreeGrafter"/>
</dbReference>
<dbReference type="InterPro" id="IPR033635">
    <property type="entry name" value="ANKS1/Caskin"/>
</dbReference>
<accession>A0A5J5DB11</accession>
<dbReference type="Gene3D" id="1.25.40.20">
    <property type="entry name" value="Ankyrin repeat-containing domain"/>
    <property type="match status" value="1"/>
</dbReference>
<feature type="repeat" description="ANK" evidence="3">
    <location>
        <begin position="14"/>
        <end position="46"/>
    </location>
</feature>
<dbReference type="Proteomes" id="UP000327493">
    <property type="component" value="Chromosome 7"/>
</dbReference>
<dbReference type="InterPro" id="IPR002110">
    <property type="entry name" value="Ankyrin_rpt"/>
</dbReference>
<dbReference type="EMBL" id="VOFY01000007">
    <property type="protein sequence ID" value="KAA8590799.1"/>
    <property type="molecule type" value="Genomic_DNA"/>
</dbReference>
<feature type="compositionally biased region" description="Pro residues" evidence="4">
    <location>
        <begin position="83"/>
        <end position="94"/>
    </location>
</feature>
<evidence type="ECO:0000256" key="4">
    <source>
        <dbReference type="SAM" id="MobiDB-lite"/>
    </source>
</evidence>
<comment type="caution">
    <text evidence="5">The sequence shown here is derived from an EMBL/GenBank/DDBJ whole genome shotgun (WGS) entry which is preliminary data.</text>
</comment>
<feature type="compositionally biased region" description="Basic and acidic residues" evidence="4">
    <location>
        <begin position="115"/>
        <end position="134"/>
    </location>
</feature>
<gene>
    <name evidence="5" type="ORF">FQN60_001742</name>
</gene>
<dbReference type="PROSITE" id="PS50088">
    <property type="entry name" value="ANK_REPEAT"/>
    <property type="match status" value="1"/>
</dbReference>
<feature type="region of interest" description="Disordered" evidence="4">
    <location>
        <begin position="283"/>
        <end position="326"/>
    </location>
</feature>
<feature type="compositionally biased region" description="Polar residues" evidence="4">
    <location>
        <begin position="299"/>
        <end position="326"/>
    </location>
</feature>
<proteinExistence type="predicted"/>
<dbReference type="SUPFAM" id="SSF48403">
    <property type="entry name" value="Ankyrin repeat"/>
    <property type="match status" value="1"/>
</dbReference>
<dbReference type="Pfam" id="PF00023">
    <property type="entry name" value="Ank"/>
    <property type="match status" value="1"/>
</dbReference>
<dbReference type="PANTHER" id="PTHR24174:SF4">
    <property type="entry name" value="ANKYRIN REPEAT AND SAM DOMAIN-CONTAINING PROTEIN 1A"/>
    <property type="match status" value="1"/>
</dbReference>
<feature type="region of interest" description="Disordered" evidence="4">
    <location>
        <begin position="79"/>
        <end position="240"/>
    </location>
</feature>
<keyword evidence="2 3" id="KW-0040">ANK repeat</keyword>
<reference evidence="5 6" key="1">
    <citation type="submission" date="2019-08" db="EMBL/GenBank/DDBJ databases">
        <title>A chromosome-level genome assembly, high-density linkage maps, and genome scans reveal the genomic architecture of hybrid incompatibilities underlying speciation via character displacement in darters (Percidae: Etheostominae).</title>
        <authorList>
            <person name="Moran R.L."/>
            <person name="Catchen J.M."/>
            <person name="Fuller R.C."/>
        </authorList>
    </citation>
    <scope>NUCLEOTIDE SEQUENCE [LARGE SCALE GENOMIC DNA]</scope>
    <source>
        <strain evidence="5">EspeVRDwgs_2016</strain>
        <tissue evidence="5">Muscle</tissue>
    </source>
</reference>
<evidence type="ECO:0000313" key="5">
    <source>
        <dbReference type="EMBL" id="KAA8590799.1"/>
    </source>
</evidence>